<gene>
    <name evidence="2" type="ORF">GPZ80_01135</name>
</gene>
<keyword evidence="3" id="KW-1185">Reference proteome</keyword>
<sequence>MSSSEDLIVRTAARWIDRGSRLDTGALAAEVGVSRTTLFRRVGNREDLMGDALWLMSDRTIASVTHRWDKANGPAVRDPAGMLRCLWVMREYRAAIAGNKGMRVLLEEEPTVALRVLTDPHGRVQPRVIAQHVDLFARDVADGGFTPRVDLDTLAFAVVRLGEGFLYADVLADRTPDLEAATTLLGALVDTDRGL</sequence>
<name>A0ABR7KZA9_9PSEU</name>
<dbReference type="InterPro" id="IPR009057">
    <property type="entry name" value="Homeodomain-like_sf"/>
</dbReference>
<evidence type="ECO:0000313" key="2">
    <source>
        <dbReference type="EMBL" id="MBC6445772.1"/>
    </source>
</evidence>
<organism evidence="2 3">
    <name type="scientific">Actinokineospora xionganensis</name>
    <dbReference type="NCBI Taxonomy" id="2684470"/>
    <lineage>
        <taxon>Bacteria</taxon>
        <taxon>Bacillati</taxon>
        <taxon>Actinomycetota</taxon>
        <taxon>Actinomycetes</taxon>
        <taxon>Pseudonocardiales</taxon>
        <taxon>Pseudonocardiaceae</taxon>
        <taxon>Actinokineospora</taxon>
    </lineage>
</organism>
<dbReference type="Proteomes" id="UP000734823">
    <property type="component" value="Unassembled WGS sequence"/>
</dbReference>
<dbReference type="InterPro" id="IPR036271">
    <property type="entry name" value="Tet_transcr_reg_TetR-rel_C_sf"/>
</dbReference>
<dbReference type="Gene3D" id="1.10.357.10">
    <property type="entry name" value="Tetracycline Repressor, domain 2"/>
    <property type="match status" value="1"/>
</dbReference>
<dbReference type="RefSeq" id="WP_187217832.1">
    <property type="nucleotide sequence ID" value="NZ_JABVED010000001.1"/>
</dbReference>
<dbReference type="EMBL" id="JABVED010000001">
    <property type="protein sequence ID" value="MBC6445772.1"/>
    <property type="molecule type" value="Genomic_DNA"/>
</dbReference>
<dbReference type="Pfam" id="PF18598">
    <property type="entry name" value="TetR_C_36"/>
    <property type="match status" value="1"/>
</dbReference>
<protein>
    <submittedName>
        <fullName evidence="2">Transcriptional regulator</fullName>
    </submittedName>
</protein>
<evidence type="ECO:0000259" key="1">
    <source>
        <dbReference type="Pfam" id="PF18598"/>
    </source>
</evidence>
<accession>A0ABR7KZA9</accession>
<evidence type="ECO:0000313" key="3">
    <source>
        <dbReference type="Proteomes" id="UP000734823"/>
    </source>
</evidence>
<dbReference type="InterPro" id="IPR041485">
    <property type="entry name" value="TetR_C_36"/>
</dbReference>
<feature type="domain" description="QsdR TetR regulatory C-terminal" evidence="1">
    <location>
        <begin position="81"/>
        <end position="189"/>
    </location>
</feature>
<dbReference type="SUPFAM" id="SSF48498">
    <property type="entry name" value="Tetracyclin repressor-like, C-terminal domain"/>
    <property type="match status" value="1"/>
</dbReference>
<comment type="caution">
    <text evidence="2">The sequence shown here is derived from an EMBL/GenBank/DDBJ whole genome shotgun (WGS) entry which is preliminary data.</text>
</comment>
<reference evidence="2 3" key="1">
    <citation type="submission" date="2020-06" db="EMBL/GenBank/DDBJ databases">
        <title>Actinokineospora xiongansis sp. nov., isolated from soil of Baiyangdian.</title>
        <authorList>
            <person name="Zhang X."/>
        </authorList>
    </citation>
    <scope>NUCLEOTIDE SEQUENCE [LARGE SCALE GENOMIC DNA]</scope>
    <source>
        <strain evidence="2 3">HBU206404</strain>
    </source>
</reference>
<dbReference type="SUPFAM" id="SSF46689">
    <property type="entry name" value="Homeodomain-like"/>
    <property type="match status" value="1"/>
</dbReference>
<proteinExistence type="predicted"/>